<dbReference type="Proteomes" id="UP000306509">
    <property type="component" value="Unassembled WGS sequence"/>
</dbReference>
<evidence type="ECO:0000256" key="4">
    <source>
        <dbReference type="ARBA" id="ARBA00022840"/>
    </source>
</evidence>
<keyword evidence="3" id="KW-0547">Nucleotide-binding</keyword>
<dbReference type="EC" id="3.6.3.-" evidence="6"/>
<reference evidence="6 7" key="1">
    <citation type="journal article" date="2019" name="Anaerobe">
        <title>Detection of Robinsoniella peoriensis in multiple bone samples of a trauma patient.</title>
        <authorList>
            <person name="Schrottner P."/>
            <person name="Hartwich K."/>
            <person name="Bunk B."/>
            <person name="Schober I."/>
            <person name="Helbig S."/>
            <person name="Rudolph W.W."/>
            <person name="Gunzer F."/>
        </authorList>
    </citation>
    <scope>NUCLEOTIDE SEQUENCE [LARGE SCALE GENOMIC DNA]</scope>
    <source>
        <strain evidence="6 7">DSM 106044</strain>
    </source>
</reference>
<dbReference type="InterPro" id="IPR017871">
    <property type="entry name" value="ABC_transporter-like_CS"/>
</dbReference>
<proteinExistence type="inferred from homology"/>
<dbReference type="InterPro" id="IPR027417">
    <property type="entry name" value="P-loop_NTPase"/>
</dbReference>
<sequence>MKRELILKVEHLTKGYRKQEVLKAVDLEVEKGHIVGLLGRNGAGKTTLLKTILGLGVHYEGNIYFRNQLLDPEDIEQKSRIGSLVDVAFFDDLTACENLKIPMMITSGMGKREAERRIDEILEFVDLANAKKKRVRTFSFGMKQRLALAQALITQPELLVLDEPFVGLDPIGIEETICMLKQLCETQNTSIIFSSHQLMEVEELADEIAVLSRGKITCMDTYENIRQSGQSLIELMK</sequence>
<keyword evidence="2" id="KW-0813">Transport</keyword>
<dbReference type="Gene3D" id="3.40.50.300">
    <property type="entry name" value="P-loop containing nucleotide triphosphate hydrolases"/>
    <property type="match status" value="1"/>
</dbReference>
<dbReference type="InterPro" id="IPR003593">
    <property type="entry name" value="AAA+_ATPase"/>
</dbReference>
<evidence type="ECO:0000259" key="5">
    <source>
        <dbReference type="PROSITE" id="PS50893"/>
    </source>
</evidence>
<dbReference type="PANTHER" id="PTHR43335">
    <property type="entry name" value="ABC TRANSPORTER, ATP-BINDING PROTEIN"/>
    <property type="match status" value="1"/>
</dbReference>
<dbReference type="RefSeq" id="WP_027292062.1">
    <property type="nucleotide sequence ID" value="NZ_CAUSDN010000228.1"/>
</dbReference>
<keyword evidence="7" id="KW-1185">Reference proteome</keyword>
<dbReference type="AlphaFoldDB" id="A0A4U8QA13"/>
<dbReference type="PROSITE" id="PS50893">
    <property type="entry name" value="ABC_TRANSPORTER_2"/>
    <property type="match status" value="1"/>
</dbReference>
<comment type="caution">
    <text evidence="6">The sequence shown here is derived from an EMBL/GenBank/DDBJ whole genome shotgun (WGS) entry which is preliminary data.</text>
</comment>
<evidence type="ECO:0000256" key="3">
    <source>
        <dbReference type="ARBA" id="ARBA00022741"/>
    </source>
</evidence>
<protein>
    <submittedName>
        <fullName evidence="6">Putative ABC transporter ATP-binding protein YxlF</fullName>
        <ecNumber evidence="6">3.6.3.-</ecNumber>
    </submittedName>
</protein>
<dbReference type="PROSITE" id="PS00211">
    <property type="entry name" value="ABC_TRANSPORTER_1"/>
    <property type="match status" value="1"/>
</dbReference>
<evidence type="ECO:0000256" key="2">
    <source>
        <dbReference type="ARBA" id="ARBA00022448"/>
    </source>
</evidence>
<dbReference type="PANTHER" id="PTHR43335:SF4">
    <property type="entry name" value="ABC TRANSPORTER, ATP-BINDING PROTEIN"/>
    <property type="match status" value="1"/>
</dbReference>
<feature type="domain" description="ABC transporter" evidence="5">
    <location>
        <begin position="7"/>
        <end position="235"/>
    </location>
</feature>
<name>A0A4U8QA13_9FIRM</name>
<dbReference type="SMART" id="SM00382">
    <property type="entry name" value="AAA"/>
    <property type="match status" value="1"/>
</dbReference>
<evidence type="ECO:0000313" key="6">
    <source>
        <dbReference type="EMBL" id="TLD01811.1"/>
    </source>
</evidence>
<gene>
    <name evidence="6" type="primary">yxlF_1</name>
    <name evidence="6" type="ORF">DSM106044_01177</name>
</gene>
<accession>A0A4U8QA13</accession>
<evidence type="ECO:0000256" key="1">
    <source>
        <dbReference type="ARBA" id="ARBA00005417"/>
    </source>
</evidence>
<organism evidence="6 7">
    <name type="scientific">Robinsoniella peoriensis</name>
    <dbReference type="NCBI Taxonomy" id="180332"/>
    <lineage>
        <taxon>Bacteria</taxon>
        <taxon>Bacillati</taxon>
        <taxon>Bacillota</taxon>
        <taxon>Clostridia</taxon>
        <taxon>Lachnospirales</taxon>
        <taxon>Lachnospiraceae</taxon>
        <taxon>Robinsoniella</taxon>
    </lineage>
</organism>
<keyword evidence="6" id="KW-0378">Hydrolase</keyword>
<keyword evidence="4 6" id="KW-0067">ATP-binding</keyword>
<dbReference type="Pfam" id="PF00005">
    <property type="entry name" value="ABC_tran"/>
    <property type="match status" value="1"/>
</dbReference>
<dbReference type="GO" id="GO:0016887">
    <property type="term" value="F:ATP hydrolysis activity"/>
    <property type="evidence" value="ECO:0007669"/>
    <property type="project" value="InterPro"/>
</dbReference>
<dbReference type="InterPro" id="IPR003439">
    <property type="entry name" value="ABC_transporter-like_ATP-bd"/>
</dbReference>
<evidence type="ECO:0000313" key="7">
    <source>
        <dbReference type="Proteomes" id="UP000306509"/>
    </source>
</evidence>
<dbReference type="EMBL" id="QGQD01000025">
    <property type="protein sequence ID" value="TLD01811.1"/>
    <property type="molecule type" value="Genomic_DNA"/>
</dbReference>
<dbReference type="SUPFAM" id="SSF52540">
    <property type="entry name" value="P-loop containing nucleoside triphosphate hydrolases"/>
    <property type="match status" value="1"/>
</dbReference>
<comment type="similarity">
    <text evidence="1">Belongs to the ABC transporter superfamily.</text>
</comment>
<dbReference type="GO" id="GO:0005524">
    <property type="term" value="F:ATP binding"/>
    <property type="evidence" value="ECO:0007669"/>
    <property type="project" value="UniProtKB-KW"/>
</dbReference>